<sequence>MTARISWSLWSATAELVVVDPSELRIARELADAVLAEVERTCSRHRDDAELRAFEGRDLVDAPVSPVLARLLEDAIDAARRTDGLVDPTLGDRLEVHGFAGAAGVRAAVVHRATWRDVSLHAGRLSAPAGVRFDLGATGKASAADLLVEHLRDDPRIHHGVLVSLGGDLRATGSGPDGGWQIDVRDGAGEPGQQVRLRDGGALATSSTLHRRRLLGEHEVHHILDPRHLGPATDTWRTVSCAAPTCAAANTASTAAIVLGWDAPDWLEARGVPARLVAADRQVLTTSSWPSPVPAEVRHG</sequence>
<keyword evidence="6" id="KW-0479">Metal-binding</keyword>
<organism evidence="11 12">
    <name type="scientific">Brachybacterium rhamnosum</name>
    <dbReference type="NCBI Taxonomy" id="173361"/>
    <lineage>
        <taxon>Bacteria</taxon>
        <taxon>Bacillati</taxon>
        <taxon>Actinomycetota</taxon>
        <taxon>Actinomycetes</taxon>
        <taxon>Micrococcales</taxon>
        <taxon>Dermabacteraceae</taxon>
        <taxon>Brachybacterium</taxon>
    </lineage>
</organism>
<comment type="caution">
    <text evidence="11">The sequence shown here is derived from an EMBL/GenBank/DDBJ whole genome shotgun (WGS) entry which is preliminary data.</text>
</comment>
<evidence type="ECO:0000313" key="11">
    <source>
        <dbReference type="EMBL" id="MFD1835515.1"/>
    </source>
</evidence>
<proteinExistence type="predicted"/>
<evidence type="ECO:0000256" key="1">
    <source>
        <dbReference type="ARBA" id="ARBA00001946"/>
    </source>
</evidence>
<keyword evidence="5 11" id="KW-0808">Transferase</keyword>
<evidence type="ECO:0000256" key="7">
    <source>
        <dbReference type="ARBA" id="ARBA00022827"/>
    </source>
</evidence>
<accession>A0ABW4PZL9</accession>
<dbReference type="SUPFAM" id="SSF143631">
    <property type="entry name" value="ApbE-like"/>
    <property type="match status" value="1"/>
</dbReference>
<dbReference type="Proteomes" id="UP001597280">
    <property type="component" value="Unassembled WGS sequence"/>
</dbReference>
<reference evidence="12" key="1">
    <citation type="journal article" date="2019" name="Int. J. Syst. Evol. Microbiol.">
        <title>The Global Catalogue of Microorganisms (GCM) 10K type strain sequencing project: providing services to taxonomists for standard genome sequencing and annotation.</title>
        <authorList>
            <consortium name="The Broad Institute Genomics Platform"/>
            <consortium name="The Broad Institute Genome Sequencing Center for Infectious Disease"/>
            <person name="Wu L."/>
            <person name="Ma J."/>
        </authorList>
    </citation>
    <scope>NUCLEOTIDE SEQUENCE [LARGE SCALE GENOMIC DNA]</scope>
    <source>
        <strain evidence="12">JCM 11650</strain>
    </source>
</reference>
<dbReference type="GO" id="GO:0016740">
    <property type="term" value="F:transferase activity"/>
    <property type="evidence" value="ECO:0007669"/>
    <property type="project" value="UniProtKB-KW"/>
</dbReference>
<dbReference type="InterPro" id="IPR003374">
    <property type="entry name" value="ApbE-like_sf"/>
</dbReference>
<protein>
    <recommendedName>
        <fullName evidence="3">FAD:protein FMN transferase</fullName>
        <ecNumber evidence="2">2.7.1.180</ecNumber>
    </recommendedName>
    <alternativeName>
        <fullName evidence="9">Flavin transferase</fullName>
    </alternativeName>
</protein>
<dbReference type="RefSeq" id="WP_343904533.1">
    <property type="nucleotide sequence ID" value="NZ_BAAAIS010000002.1"/>
</dbReference>
<keyword evidence="8" id="KW-0460">Magnesium</keyword>
<evidence type="ECO:0000256" key="2">
    <source>
        <dbReference type="ARBA" id="ARBA00011955"/>
    </source>
</evidence>
<evidence type="ECO:0000256" key="6">
    <source>
        <dbReference type="ARBA" id="ARBA00022723"/>
    </source>
</evidence>
<keyword evidence="4" id="KW-0285">Flavoprotein</keyword>
<dbReference type="PANTHER" id="PTHR30040:SF2">
    <property type="entry name" value="FAD:PROTEIN FMN TRANSFERASE"/>
    <property type="match status" value="1"/>
</dbReference>
<evidence type="ECO:0000256" key="10">
    <source>
        <dbReference type="ARBA" id="ARBA00048540"/>
    </source>
</evidence>
<comment type="cofactor">
    <cofactor evidence="1">
        <name>Mg(2+)</name>
        <dbReference type="ChEBI" id="CHEBI:18420"/>
    </cofactor>
</comment>
<evidence type="ECO:0000256" key="3">
    <source>
        <dbReference type="ARBA" id="ARBA00016337"/>
    </source>
</evidence>
<dbReference type="Pfam" id="PF02424">
    <property type="entry name" value="ApbE"/>
    <property type="match status" value="1"/>
</dbReference>
<keyword evidence="12" id="KW-1185">Reference proteome</keyword>
<evidence type="ECO:0000256" key="9">
    <source>
        <dbReference type="ARBA" id="ARBA00031306"/>
    </source>
</evidence>
<evidence type="ECO:0000256" key="4">
    <source>
        <dbReference type="ARBA" id="ARBA00022630"/>
    </source>
</evidence>
<dbReference type="EMBL" id="JBHUFL010000002">
    <property type="protein sequence ID" value="MFD1835515.1"/>
    <property type="molecule type" value="Genomic_DNA"/>
</dbReference>
<evidence type="ECO:0000256" key="5">
    <source>
        <dbReference type="ARBA" id="ARBA00022679"/>
    </source>
</evidence>
<evidence type="ECO:0000256" key="8">
    <source>
        <dbReference type="ARBA" id="ARBA00022842"/>
    </source>
</evidence>
<gene>
    <name evidence="11" type="ORF">ACFSDA_10555</name>
</gene>
<keyword evidence="7" id="KW-0274">FAD</keyword>
<dbReference type="PANTHER" id="PTHR30040">
    <property type="entry name" value="THIAMINE BIOSYNTHESIS LIPOPROTEIN APBE"/>
    <property type="match status" value="1"/>
</dbReference>
<dbReference type="EC" id="2.7.1.180" evidence="2"/>
<dbReference type="Gene3D" id="3.10.520.10">
    <property type="entry name" value="ApbE-like domains"/>
    <property type="match status" value="1"/>
</dbReference>
<dbReference type="InterPro" id="IPR024932">
    <property type="entry name" value="ApbE"/>
</dbReference>
<evidence type="ECO:0000313" key="12">
    <source>
        <dbReference type="Proteomes" id="UP001597280"/>
    </source>
</evidence>
<comment type="catalytic activity">
    <reaction evidence="10">
        <text>L-threonyl-[protein] + FAD = FMN-L-threonyl-[protein] + AMP + H(+)</text>
        <dbReference type="Rhea" id="RHEA:36847"/>
        <dbReference type="Rhea" id="RHEA-COMP:11060"/>
        <dbReference type="Rhea" id="RHEA-COMP:11061"/>
        <dbReference type="ChEBI" id="CHEBI:15378"/>
        <dbReference type="ChEBI" id="CHEBI:30013"/>
        <dbReference type="ChEBI" id="CHEBI:57692"/>
        <dbReference type="ChEBI" id="CHEBI:74257"/>
        <dbReference type="ChEBI" id="CHEBI:456215"/>
        <dbReference type="EC" id="2.7.1.180"/>
    </reaction>
</comment>
<name>A0ABW4PZL9_9MICO</name>